<evidence type="ECO:0000313" key="3">
    <source>
        <dbReference type="Proteomes" id="UP001501319"/>
    </source>
</evidence>
<comment type="caution">
    <text evidence="2">The sequence shown here is derived from an EMBL/GenBank/DDBJ whole genome shotgun (WGS) entry which is preliminary data.</text>
</comment>
<dbReference type="EMBL" id="BAAANE010000007">
    <property type="protein sequence ID" value="GAA1648945.1"/>
    <property type="molecule type" value="Genomic_DNA"/>
</dbReference>
<dbReference type="Proteomes" id="UP001501319">
    <property type="component" value="Unassembled WGS sequence"/>
</dbReference>
<proteinExistence type="predicted"/>
<gene>
    <name evidence="2" type="ORF">GCM10009744_45450</name>
</gene>
<organism evidence="2 3">
    <name type="scientific">Kribbella alba</name>
    <dbReference type="NCBI Taxonomy" id="190197"/>
    <lineage>
        <taxon>Bacteria</taxon>
        <taxon>Bacillati</taxon>
        <taxon>Actinomycetota</taxon>
        <taxon>Actinomycetes</taxon>
        <taxon>Propionibacteriales</taxon>
        <taxon>Kribbellaceae</taxon>
        <taxon>Kribbella</taxon>
    </lineage>
</organism>
<evidence type="ECO:0000313" key="2">
    <source>
        <dbReference type="EMBL" id="GAA1648945.1"/>
    </source>
</evidence>
<keyword evidence="3" id="KW-1185">Reference proteome</keyword>
<protein>
    <submittedName>
        <fullName evidence="2">Uncharacterized protein</fullName>
    </submittedName>
</protein>
<reference evidence="2 3" key="1">
    <citation type="journal article" date="2019" name="Int. J. Syst. Evol. Microbiol.">
        <title>The Global Catalogue of Microorganisms (GCM) 10K type strain sequencing project: providing services to taxonomists for standard genome sequencing and annotation.</title>
        <authorList>
            <consortium name="The Broad Institute Genomics Platform"/>
            <consortium name="The Broad Institute Genome Sequencing Center for Infectious Disease"/>
            <person name="Wu L."/>
            <person name="Ma J."/>
        </authorList>
    </citation>
    <scope>NUCLEOTIDE SEQUENCE [LARGE SCALE GENOMIC DNA]</scope>
    <source>
        <strain evidence="2 3">JCM 14306</strain>
    </source>
</reference>
<evidence type="ECO:0000256" key="1">
    <source>
        <dbReference type="SAM" id="MobiDB-lite"/>
    </source>
</evidence>
<sequence length="82" mass="8961">MVWTPPNSIPLEGRARADRTGDARSSLNARARSSDKRVRDAAAAIRWDDETKVHHRPIAGAFGNCSGSGLRAHSQWRVDPGL</sequence>
<feature type="region of interest" description="Disordered" evidence="1">
    <location>
        <begin position="1"/>
        <end position="35"/>
    </location>
</feature>
<accession>A0ABN2FK39</accession>
<feature type="compositionally biased region" description="Basic and acidic residues" evidence="1">
    <location>
        <begin position="13"/>
        <end position="22"/>
    </location>
</feature>
<name>A0ABN2FK39_9ACTN</name>